<keyword evidence="4" id="KW-0249">Electron transport</keyword>
<evidence type="ECO:0000256" key="2">
    <source>
        <dbReference type="ARBA" id="ARBA00022448"/>
    </source>
</evidence>
<evidence type="ECO:0000313" key="9">
    <source>
        <dbReference type="EMBL" id="OBQ46650.1"/>
    </source>
</evidence>
<dbReference type="GO" id="GO:0016020">
    <property type="term" value="C:membrane"/>
    <property type="evidence" value="ECO:0007669"/>
    <property type="project" value="UniProtKB-SubCell"/>
</dbReference>
<evidence type="ECO:0000256" key="6">
    <source>
        <dbReference type="ARBA" id="ARBA00023136"/>
    </source>
</evidence>
<accession>A0A1B7XBG9</accession>
<evidence type="ECO:0000256" key="1">
    <source>
        <dbReference type="ARBA" id="ARBA00004370"/>
    </source>
</evidence>
<keyword evidence="6 7" id="KW-0472">Membrane</keyword>
<dbReference type="OrthoDB" id="5471348at2"/>
<evidence type="ECO:0000256" key="5">
    <source>
        <dbReference type="ARBA" id="ARBA00022989"/>
    </source>
</evidence>
<keyword evidence="2" id="KW-0813">Transport</keyword>
<proteinExistence type="predicted"/>
<dbReference type="EMBL" id="JXMS01000019">
    <property type="protein sequence ID" value="OBQ46650.1"/>
    <property type="molecule type" value="Genomic_DNA"/>
</dbReference>
<gene>
    <name evidence="9" type="ORF">SP90_10995</name>
</gene>
<dbReference type="PROSITE" id="PS50939">
    <property type="entry name" value="CYTOCHROME_B561"/>
    <property type="match status" value="1"/>
</dbReference>
<comment type="subcellular location">
    <subcellularLocation>
        <location evidence="1">Membrane</location>
    </subcellularLocation>
</comment>
<keyword evidence="10" id="KW-1185">Reference proteome</keyword>
<feature type="transmembrane region" description="Helical" evidence="7">
    <location>
        <begin position="14"/>
        <end position="31"/>
    </location>
</feature>
<sequence>MIQEAKLHLYIHPLIQVVGMVFGYSALYWGIKRFLMAHNSMSHSFPWKKHVLYGKVAIVLWLVGIIVGVHFTVAEWSFYHLTGEHFYVGMAAIPFLFATLGTGYWLELYKKKRTYLCVFHGVLGLVLCALTVIQVITGVQVFMLFVW</sequence>
<dbReference type="Proteomes" id="UP000091979">
    <property type="component" value="Unassembled WGS sequence"/>
</dbReference>
<organism evidence="9 10">
    <name type="scientific">Halodesulfovibrio spirochaetisodalis</name>
    <dbReference type="NCBI Taxonomy" id="1560234"/>
    <lineage>
        <taxon>Bacteria</taxon>
        <taxon>Pseudomonadati</taxon>
        <taxon>Thermodesulfobacteriota</taxon>
        <taxon>Desulfovibrionia</taxon>
        <taxon>Desulfovibrionales</taxon>
        <taxon>Desulfovibrionaceae</taxon>
        <taxon>Halodesulfovibrio</taxon>
    </lineage>
</organism>
<evidence type="ECO:0000259" key="8">
    <source>
        <dbReference type="PROSITE" id="PS50939"/>
    </source>
</evidence>
<comment type="caution">
    <text evidence="9">The sequence shown here is derived from an EMBL/GenBank/DDBJ whole genome shotgun (WGS) entry which is preliminary data.</text>
</comment>
<evidence type="ECO:0000256" key="4">
    <source>
        <dbReference type="ARBA" id="ARBA00022982"/>
    </source>
</evidence>
<name>A0A1B7XBG9_9BACT</name>
<feature type="transmembrane region" description="Helical" evidence="7">
    <location>
        <begin position="118"/>
        <end position="146"/>
    </location>
</feature>
<evidence type="ECO:0000313" key="10">
    <source>
        <dbReference type="Proteomes" id="UP000091979"/>
    </source>
</evidence>
<evidence type="ECO:0000256" key="3">
    <source>
        <dbReference type="ARBA" id="ARBA00022692"/>
    </source>
</evidence>
<dbReference type="RefSeq" id="WP_066855895.1">
    <property type="nucleotide sequence ID" value="NZ_JXMS01000019.1"/>
</dbReference>
<feature type="transmembrane region" description="Helical" evidence="7">
    <location>
        <begin position="52"/>
        <end position="73"/>
    </location>
</feature>
<keyword evidence="3 7" id="KW-0812">Transmembrane</keyword>
<dbReference type="InterPro" id="IPR006593">
    <property type="entry name" value="Cyt_b561/ferric_Rdtase_TM"/>
</dbReference>
<reference evidence="9 10" key="1">
    <citation type="submission" date="2015-01" db="EMBL/GenBank/DDBJ databases">
        <title>Desulfovibrio sp. JC271 draft genome sequence.</title>
        <authorList>
            <person name="Shivani Y."/>
            <person name="Subhash Y."/>
            <person name="Sasikala C."/>
            <person name="Ramana C.V."/>
        </authorList>
    </citation>
    <scope>NUCLEOTIDE SEQUENCE [LARGE SCALE GENOMIC DNA]</scope>
    <source>
        <strain evidence="9 10">JC271</strain>
    </source>
</reference>
<feature type="domain" description="Cytochrome b561" evidence="8">
    <location>
        <begin position="1"/>
        <end position="147"/>
    </location>
</feature>
<dbReference type="PATRIC" id="fig|1560234.3.peg.1056"/>
<dbReference type="AlphaFoldDB" id="A0A1B7XBG9"/>
<feature type="transmembrane region" description="Helical" evidence="7">
    <location>
        <begin position="85"/>
        <end position="106"/>
    </location>
</feature>
<keyword evidence="5 7" id="KW-1133">Transmembrane helix</keyword>
<protein>
    <recommendedName>
        <fullName evidence="8">Cytochrome b561 domain-containing protein</fullName>
    </recommendedName>
</protein>
<evidence type="ECO:0000256" key="7">
    <source>
        <dbReference type="SAM" id="Phobius"/>
    </source>
</evidence>